<evidence type="ECO:0000256" key="1">
    <source>
        <dbReference type="ARBA" id="ARBA00004761"/>
    </source>
</evidence>
<dbReference type="SUPFAM" id="SSF51569">
    <property type="entry name" value="Aldolase"/>
    <property type="match status" value="1"/>
</dbReference>
<organism evidence="6 7">
    <name type="scientific">Pseudovibrio exalbescens</name>
    <dbReference type="NCBI Taxonomy" id="197461"/>
    <lineage>
        <taxon>Bacteria</taxon>
        <taxon>Pseudomonadati</taxon>
        <taxon>Pseudomonadota</taxon>
        <taxon>Alphaproteobacteria</taxon>
        <taxon>Hyphomicrobiales</taxon>
        <taxon>Stappiaceae</taxon>
        <taxon>Pseudovibrio</taxon>
    </lineage>
</organism>
<dbReference type="Pfam" id="PF01081">
    <property type="entry name" value="Aldolase"/>
    <property type="match status" value="1"/>
</dbReference>
<sequence>MTWSPTDHPRNIIAILRGITPEEAEATVEVIVAAGITQIEVPLNSPSALKSIGLMKKRIGDAAGIGAGTVLSARDVQDTRDAGGEFVVSPNADKDVILATKQAGMMSCPGVFTPTECFEAIKHGADILKVFPAFIMGPEGIKAMKAVLPKDKPVYAVGGVGAADFPAYIGAGCAGFGLGSNIFKPGNTVQDTAANAREMVEAYDALEGLRAN</sequence>
<dbReference type="PANTHER" id="PTHR30246:SF1">
    <property type="entry name" value="2-DEHYDRO-3-DEOXY-6-PHOSPHOGALACTONATE ALDOLASE-RELATED"/>
    <property type="match status" value="1"/>
</dbReference>
<reference evidence="6 7" key="1">
    <citation type="submission" date="2016-03" db="EMBL/GenBank/DDBJ databases">
        <title>Genome sequence of Nesiotobacter sp. nov., a moderately halophilic alphaproteobacterium isolated from the Yellow Sea, China.</title>
        <authorList>
            <person name="Zhang G."/>
            <person name="Zhang R."/>
        </authorList>
    </citation>
    <scope>NUCLEOTIDE SEQUENCE [LARGE SCALE GENOMIC DNA]</scope>
    <source>
        <strain evidence="6 7">WB1-6</strain>
    </source>
</reference>
<dbReference type="PANTHER" id="PTHR30246">
    <property type="entry name" value="2-KETO-3-DEOXY-6-PHOSPHOGLUCONATE ALDOLASE"/>
    <property type="match status" value="1"/>
</dbReference>
<protein>
    <submittedName>
        <fullName evidence="6">2-dehydro-3-deoxy-6-phosphogalactonate aldolase</fullName>
    </submittedName>
</protein>
<dbReference type="STRING" id="197461.A3843_17145"/>
<dbReference type="InterPro" id="IPR013785">
    <property type="entry name" value="Aldolase_TIM"/>
</dbReference>
<proteinExistence type="inferred from homology"/>
<gene>
    <name evidence="6" type="ORF">A3843_17145</name>
</gene>
<dbReference type="Proteomes" id="UP000185783">
    <property type="component" value="Unassembled WGS sequence"/>
</dbReference>
<evidence type="ECO:0000256" key="4">
    <source>
        <dbReference type="ARBA" id="ARBA00023239"/>
    </source>
</evidence>
<dbReference type="Gene3D" id="3.20.20.70">
    <property type="entry name" value="Aldolase class I"/>
    <property type="match status" value="1"/>
</dbReference>
<evidence type="ECO:0000313" key="6">
    <source>
        <dbReference type="EMBL" id="OKL42409.1"/>
    </source>
</evidence>
<comment type="caution">
    <text evidence="6">The sequence shown here is derived from an EMBL/GenBank/DDBJ whole genome shotgun (WGS) entry which is preliminary data.</text>
</comment>
<name>A0A1U7JCE0_9HYPH</name>
<dbReference type="InterPro" id="IPR000887">
    <property type="entry name" value="Aldlse_KDPG_KHG"/>
</dbReference>
<dbReference type="GO" id="GO:0016829">
    <property type="term" value="F:lyase activity"/>
    <property type="evidence" value="ECO:0007669"/>
    <property type="project" value="UniProtKB-KW"/>
</dbReference>
<accession>A0A1U7JCE0</accession>
<comment type="subunit">
    <text evidence="3">Homotrimer.</text>
</comment>
<keyword evidence="5" id="KW-0119">Carbohydrate metabolism</keyword>
<dbReference type="CDD" id="cd00452">
    <property type="entry name" value="KDPG_aldolase"/>
    <property type="match status" value="1"/>
</dbReference>
<keyword evidence="4" id="KW-0456">Lyase</keyword>
<evidence type="ECO:0000256" key="5">
    <source>
        <dbReference type="ARBA" id="ARBA00023277"/>
    </source>
</evidence>
<dbReference type="RefSeq" id="WP_028482431.1">
    <property type="nucleotide sequence ID" value="NZ_LVVZ01000041.1"/>
</dbReference>
<dbReference type="NCBIfam" id="NF006600">
    <property type="entry name" value="PRK09140.1"/>
    <property type="match status" value="1"/>
</dbReference>
<evidence type="ECO:0000313" key="7">
    <source>
        <dbReference type="Proteomes" id="UP000185783"/>
    </source>
</evidence>
<evidence type="ECO:0000256" key="3">
    <source>
        <dbReference type="ARBA" id="ARBA00011233"/>
    </source>
</evidence>
<dbReference type="EMBL" id="LVVZ01000041">
    <property type="protein sequence ID" value="OKL42409.1"/>
    <property type="molecule type" value="Genomic_DNA"/>
</dbReference>
<evidence type="ECO:0000256" key="2">
    <source>
        <dbReference type="ARBA" id="ARBA00006906"/>
    </source>
</evidence>
<comment type="pathway">
    <text evidence="1">Carbohydrate acid metabolism.</text>
</comment>
<keyword evidence="7" id="KW-1185">Reference proteome</keyword>
<dbReference type="AlphaFoldDB" id="A0A1U7JCE0"/>
<comment type="similarity">
    <text evidence="2">Belongs to the KHG/KDPG aldolase family.</text>
</comment>